<organism evidence="1 2">
    <name type="scientific">Antarcticibacterium flavum</name>
    <dbReference type="NCBI Taxonomy" id="2058175"/>
    <lineage>
        <taxon>Bacteria</taxon>
        <taxon>Pseudomonadati</taxon>
        <taxon>Bacteroidota</taxon>
        <taxon>Flavobacteriia</taxon>
        <taxon>Flavobacteriales</taxon>
        <taxon>Flavobacteriaceae</taxon>
        <taxon>Antarcticibacterium</taxon>
    </lineage>
</organism>
<dbReference type="Proteomes" id="UP000309016">
    <property type="component" value="Chromosome"/>
</dbReference>
<sequence>MRNIGTPNYIGLPTALDMEGVLLSPGMNSGATKWVVPLALGYGYAGCCSLVREIVIGTSR</sequence>
<reference evidence="1 2" key="1">
    <citation type="submission" date="2019-06" db="EMBL/GenBank/DDBJ databases">
        <title>Complete genome sequence of Antarcticibacterium flavum KCTC 52984T from an Antarctic marine sediment.</title>
        <authorList>
            <person name="Lee Y.M."/>
            <person name="Shin S.C."/>
        </authorList>
    </citation>
    <scope>NUCLEOTIDE SEQUENCE [LARGE SCALE GENOMIC DNA]</scope>
    <source>
        <strain evidence="1 2">KCTC 52984</strain>
    </source>
</reference>
<evidence type="ECO:0000313" key="1">
    <source>
        <dbReference type="EMBL" id="QCY69023.1"/>
    </source>
</evidence>
<protein>
    <submittedName>
        <fullName evidence="1">Uncharacterized protein</fullName>
    </submittedName>
</protein>
<accession>A0A5B7X313</accession>
<proteinExistence type="predicted"/>
<dbReference type="KEGG" id="afla:FHG64_06160"/>
<dbReference type="EMBL" id="CP040812">
    <property type="protein sequence ID" value="QCY69023.1"/>
    <property type="molecule type" value="Genomic_DNA"/>
</dbReference>
<dbReference type="AlphaFoldDB" id="A0A5B7X313"/>
<evidence type="ECO:0000313" key="2">
    <source>
        <dbReference type="Proteomes" id="UP000309016"/>
    </source>
</evidence>
<gene>
    <name evidence="1" type="ORF">FHG64_06160</name>
</gene>
<name>A0A5B7X313_9FLAO</name>
<dbReference type="RefSeq" id="WP_139065605.1">
    <property type="nucleotide sequence ID" value="NZ_CP040812.1"/>
</dbReference>
<keyword evidence="2" id="KW-1185">Reference proteome</keyword>